<keyword evidence="5 7" id="KW-1133">Transmembrane helix</keyword>
<dbReference type="PANTHER" id="PTHR42718">
    <property type="entry name" value="MAJOR FACILITATOR SUPERFAMILY MULTIDRUG TRANSPORTER MFSC"/>
    <property type="match status" value="1"/>
</dbReference>
<feature type="transmembrane region" description="Helical" evidence="7">
    <location>
        <begin position="118"/>
        <end position="143"/>
    </location>
</feature>
<feature type="transmembrane region" description="Helical" evidence="7">
    <location>
        <begin position="280"/>
        <end position="303"/>
    </location>
</feature>
<dbReference type="InterPro" id="IPR004638">
    <property type="entry name" value="EmrB-like"/>
</dbReference>
<dbReference type="InterPro" id="IPR020846">
    <property type="entry name" value="MFS_dom"/>
</dbReference>
<dbReference type="PROSITE" id="PS00216">
    <property type="entry name" value="SUGAR_TRANSPORT_1"/>
    <property type="match status" value="1"/>
</dbReference>
<keyword evidence="4 7" id="KW-0812">Transmembrane</keyword>
<evidence type="ECO:0000256" key="4">
    <source>
        <dbReference type="ARBA" id="ARBA00022692"/>
    </source>
</evidence>
<dbReference type="NCBIfam" id="TIGR00711">
    <property type="entry name" value="efflux_EmrB"/>
    <property type="match status" value="1"/>
</dbReference>
<name>A0A518RBM1_9SPHN</name>
<dbReference type="Pfam" id="PF07690">
    <property type="entry name" value="MFS_1"/>
    <property type="match status" value="1"/>
</dbReference>
<keyword evidence="3" id="KW-1003">Cell membrane</keyword>
<evidence type="ECO:0000313" key="10">
    <source>
        <dbReference type="Proteomes" id="UP000318055"/>
    </source>
</evidence>
<dbReference type="SUPFAM" id="SSF103473">
    <property type="entry name" value="MFS general substrate transporter"/>
    <property type="match status" value="1"/>
</dbReference>
<dbReference type="Gene3D" id="1.20.1250.20">
    <property type="entry name" value="MFS general substrate transporter like domains"/>
    <property type="match status" value="1"/>
</dbReference>
<feature type="transmembrane region" description="Helical" evidence="7">
    <location>
        <begin position="412"/>
        <end position="431"/>
    </location>
</feature>
<dbReference type="RefSeq" id="WP_145844504.1">
    <property type="nucleotide sequence ID" value="NZ_CP042239.1"/>
</dbReference>
<evidence type="ECO:0000256" key="7">
    <source>
        <dbReference type="SAM" id="Phobius"/>
    </source>
</evidence>
<evidence type="ECO:0000259" key="8">
    <source>
        <dbReference type="PROSITE" id="PS50850"/>
    </source>
</evidence>
<dbReference type="OrthoDB" id="2414439at2"/>
<feature type="transmembrane region" description="Helical" evidence="7">
    <location>
        <begin position="150"/>
        <end position="169"/>
    </location>
</feature>
<feature type="domain" description="Major facilitator superfamily (MFS) profile" evidence="8">
    <location>
        <begin position="27"/>
        <end position="467"/>
    </location>
</feature>
<protein>
    <submittedName>
        <fullName evidence="9">MFS transporter</fullName>
    </submittedName>
</protein>
<dbReference type="Gene3D" id="1.20.1720.10">
    <property type="entry name" value="Multidrug resistance protein D"/>
    <property type="match status" value="1"/>
</dbReference>
<evidence type="ECO:0000313" key="9">
    <source>
        <dbReference type="EMBL" id="QDX24866.1"/>
    </source>
</evidence>
<dbReference type="InterPro" id="IPR036259">
    <property type="entry name" value="MFS_trans_sf"/>
</dbReference>
<keyword evidence="6 7" id="KW-0472">Membrane</keyword>
<feature type="transmembrane region" description="Helical" evidence="7">
    <location>
        <begin position="309"/>
        <end position="332"/>
    </location>
</feature>
<feature type="transmembrane region" description="Helical" evidence="7">
    <location>
        <begin position="181"/>
        <end position="200"/>
    </location>
</feature>
<dbReference type="InterPro" id="IPR005829">
    <property type="entry name" value="Sugar_transporter_CS"/>
</dbReference>
<feature type="transmembrane region" description="Helical" evidence="7">
    <location>
        <begin position="212"/>
        <end position="234"/>
    </location>
</feature>
<evidence type="ECO:0000256" key="5">
    <source>
        <dbReference type="ARBA" id="ARBA00022989"/>
    </source>
</evidence>
<feature type="transmembrane region" description="Helical" evidence="7">
    <location>
        <begin position="240"/>
        <end position="259"/>
    </location>
</feature>
<dbReference type="KEGG" id="ssua:FPZ54_01675"/>
<feature type="transmembrane region" description="Helical" evidence="7">
    <location>
        <begin position="344"/>
        <end position="363"/>
    </location>
</feature>
<feature type="transmembrane region" description="Helical" evidence="7">
    <location>
        <begin position="93"/>
        <end position="112"/>
    </location>
</feature>
<dbReference type="PANTHER" id="PTHR42718:SF42">
    <property type="entry name" value="EXPORT PROTEIN"/>
    <property type="match status" value="1"/>
</dbReference>
<accession>A0A518RBM1</accession>
<dbReference type="CDD" id="cd17321">
    <property type="entry name" value="MFS_MMR_MDR_like"/>
    <property type="match status" value="1"/>
</dbReference>
<keyword evidence="10" id="KW-1185">Reference proteome</keyword>
<evidence type="ECO:0000256" key="6">
    <source>
        <dbReference type="ARBA" id="ARBA00023136"/>
    </source>
</evidence>
<feature type="transmembrane region" description="Helical" evidence="7">
    <location>
        <begin position="443"/>
        <end position="463"/>
    </location>
</feature>
<evidence type="ECO:0000256" key="1">
    <source>
        <dbReference type="ARBA" id="ARBA00004651"/>
    </source>
</evidence>
<evidence type="ECO:0000256" key="3">
    <source>
        <dbReference type="ARBA" id="ARBA00022475"/>
    </source>
</evidence>
<dbReference type="EMBL" id="CP042239">
    <property type="protein sequence ID" value="QDX24866.1"/>
    <property type="molecule type" value="Genomic_DNA"/>
</dbReference>
<dbReference type="AlphaFoldDB" id="A0A518RBM1"/>
<gene>
    <name evidence="9" type="ORF">FPZ54_01675</name>
</gene>
<organism evidence="9 10">
    <name type="scientific">Sphingomonas suaedae</name>
    <dbReference type="NCBI Taxonomy" id="2599297"/>
    <lineage>
        <taxon>Bacteria</taxon>
        <taxon>Pseudomonadati</taxon>
        <taxon>Pseudomonadota</taxon>
        <taxon>Alphaproteobacteria</taxon>
        <taxon>Sphingomonadales</taxon>
        <taxon>Sphingomonadaceae</taxon>
        <taxon>Sphingomonas</taxon>
    </lineage>
</organism>
<dbReference type="PRINTS" id="PR01036">
    <property type="entry name" value="TCRTETB"/>
</dbReference>
<feature type="transmembrane region" description="Helical" evidence="7">
    <location>
        <begin position="62"/>
        <end position="81"/>
    </location>
</feature>
<evidence type="ECO:0000256" key="2">
    <source>
        <dbReference type="ARBA" id="ARBA00022448"/>
    </source>
</evidence>
<dbReference type="PROSITE" id="PS50850">
    <property type="entry name" value="MFS"/>
    <property type="match status" value="1"/>
</dbReference>
<dbReference type="InterPro" id="IPR011701">
    <property type="entry name" value="MFS"/>
</dbReference>
<feature type="transmembrane region" description="Helical" evidence="7">
    <location>
        <begin position="369"/>
        <end position="391"/>
    </location>
</feature>
<keyword evidence="2" id="KW-0813">Transport</keyword>
<dbReference type="GO" id="GO:0005886">
    <property type="term" value="C:plasma membrane"/>
    <property type="evidence" value="ECO:0007669"/>
    <property type="project" value="UniProtKB-SubCell"/>
</dbReference>
<dbReference type="GO" id="GO:0022857">
    <property type="term" value="F:transmembrane transporter activity"/>
    <property type="evidence" value="ECO:0007669"/>
    <property type="project" value="InterPro"/>
</dbReference>
<reference evidence="9 10" key="1">
    <citation type="submission" date="2019-07" db="EMBL/GenBank/DDBJ databases">
        <title>Sphingomonas alkalisoli sp. nov., isolated from rhizosphere soil of Suaedae salsa.</title>
        <authorList>
            <person name="Zhang H."/>
            <person name="Xu L."/>
            <person name="Zhang J.-X."/>
            <person name="Sun J.-Q."/>
        </authorList>
    </citation>
    <scope>NUCLEOTIDE SEQUENCE [LARGE SCALE GENOMIC DNA]</scope>
    <source>
        <strain evidence="9 10">XS-10</strain>
    </source>
</reference>
<sequence>MVGPHRLPCDQPVPAATDQATRATRWVLPATVLGSSMGFIDGSVVNVALPAIQSDFGAGLAAVQWVVTGYMLTLGALILIGGAMSDRLGRRRVFIWGLASFALASLGCAVAPNETLLIAARLVQGAAAALLTPASLAIISAAYTGEARGAAIGTWAAAGAVTTALGPPLGGWLVDVAGWRAIFLINLPIAAIALLLARGVPADRGRSDDAPIDWAGAALAIAALGALSYGLIAFGNGAHATGSIALLGALPLIGLLLWVERRATAPMMPLGLFTSRTFSGANLLTVLLYAGLSAGLFVLPFALIRELGFSATAAGAGFLPFSIVMGAGSTLAGKLGQRIGARTMLIAGPAVTAAGFALLAWSSGMTSYWTGYLPGLLIVAIGMTITVAPLTTIVFDAVPDEADGTASGINNAAARVGGLLAVAALGIAFGADAESNVASGYRLVMLAAAVLAATSALVAALTIPSKQVKP</sequence>
<comment type="subcellular location">
    <subcellularLocation>
        <location evidence="1">Cell membrane</location>
        <topology evidence="1">Multi-pass membrane protein</topology>
    </subcellularLocation>
</comment>
<dbReference type="Proteomes" id="UP000318055">
    <property type="component" value="Chromosome"/>
</dbReference>
<proteinExistence type="predicted"/>